<protein>
    <recommendedName>
        <fullName evidence="3">Lipocalin-like domain-containing protein</fullName>
    </recommendedName>
</protein>
<evidence type="ECO:0000313" key="2">
    <source>
        <dbReference type="Proteomes" id="UP000070224"/>
    </source>
</evidence>
<comment type="caution">
    <text evidence="1">The sequence shown here is derived from an EMBL/GenBank/DDBJ whole genome shotgun (WGS) entry which is preliminary data.</text>
</comment>
<evidence type="ECO:0008006" key="3">
    <source>
        <dbReference type="Google" id="ProtNLM"/>
    </source>
</evidence>
<proteinExistence type="predicted"/>
<dbReference type="Proteomes" id="UP000070224">
    <property type="component" value="Unassembled WGS sequence"/>
</dbReference>
<dbReference type="STRING" id="322095.HMPREF3185_01868"/>
<accession>A0A134B1V9</accession>
<dbReference type="OrthoDB" id="9968346at2"/>
<dbReference type="AlphaFoldDB" id="A0A134B1V9"/>
<organism evidence="1 2">
    <name type="scientific">Porphyromonas somerae</name>
    <dbReference type="NCBI Taxonomy" id="322095"/>
    <lineage>
        <taxon>Bacteria</taxon>
        <taxon>Pseudomonadati</taxon>
        <taxon>Bacteroidota</taxon>
        <taxon>Bacteroidia</taxon>
        <taxon>Bacteroidales</taxon>
        <taxon>Porphyromonadaceae</taxon>
        <taxon>Porphyromonas</taxon>
    </lineage>
</organism>
<evidence type="ECO:0000313" key="1">
    <source>
        <dbReference type="EMBL" id="KXB73930.1"/>
    </source>
</evidence>
<reference evidence="2" key="1">
    <citation type="submission" date="2016-01" db="EMBL/GenBank/DDBJ databases">
        <authorList>
            <person name="Mitreva M."/>
            <person name="Pepin K.H."/>
            <person name="Mihindukulasuriya K.A."/>
            <person name="Fulton R."/>
            <person name="Fronick C."/>
            <person name="O'Laughlin M."/>
            <person name="Miner T."/>
            <person name="Herter B."/>
            <person name="Rosa B.A."/>
            <person name="Cordes M."/>
            <person name="Tomlinson C."/>
            <person name="Wollam A."/>
            <person name="Palsikar V.B."/>
            <person name="Mardis E.R."/>
            <person name="Wilson R.K."/>
        </authorList>
    </citation>
    <scope>NUCLEOTIDE SEQUENCE [LARGE SCALE GENOMIC DNA]</scope>
    <source>
        <strain evidence="2">KA00683</strain>
    </source>
</reference>
<name>A0A134B1V9_9PORP</name>
<dbReference type="PATRIC" id="fig|322095.3.peg.1843"/>
<sequence length="154" mass="17000">MASNFFPKRQWYLTPLLLLLLILVCGLQSCSKGSPQEPKSSGLAGSLWTEGTGTMLLDFVSDSEVRFTLTPSGSPRTMSYTTSYRLEGQTLYITDIIRTTPFGEAILLKDFRAEISSTKLVANFTTASVTIDSESKTPSFSPQPLKGYIFHRKA</sequence>
<dbReference type="RefSeq" id="WP_060935946.1">
    <property type="nucleotide sequence ID" value="NZ_KQ960463.1"/>
</dbReference>
<gene>
    <name evidence="1" type="ORF">HMPREF3185_01868</name>
</gene>
<keyword evidence="2" id="KW-1185">Reference proteome</keyword>
<dbReference type="EMBL" id="LSDK01000130">
    <property type="protein sequence ID" value="KXB73930.1"/>
    <property type="molecule type" value="Genomic_DNA"/>
</dbReference>